<dbReference type="InterPro" id="IPR042522">
    <property type="entry name" value="Atg7_N_1"/>
</dbReference>
<sequence length="753" mass="83378">MAGLQFATFNSLVEMPFYTALFASKLDHDKLDDSARAVLGLYEPRGETDPSTSSQMQIQGGALTSNQYVQLQGAPMGLIRAEGIIKNFNTIEDFKQADKAAMMHTAARQIWDAIKDGTVYEVPSLLSSFNIISFADLKKYRFTYWFAFPALHSDPQWKRTGKVGRLGKKETVQLVNKVGTWRYANDSRQHGFFLAKRVPIFSSVGGRGGNAGEGEGESTDGECGHEDIASNDDSNGHGDGHDDESGGGNFGSQSSAAFLDPDEVELGFRWEIGSLRDFESGFFDGVPEQDQYVSFVDPSSYPENPSWSLRNLLVLVRQRYQLRKVQILCYRDTQARRDDPRSIVLPLELDGSIQQMQTTDMPKVTGWERNINGKLQARIANLADYMDPTRLADQAVDLNLKLMKWRISPNLDLDSMKSISCLLLGAGTLGSYVSRNLMGWGVRHITFVDYGSVSFSNPVRQPLFEFKDCLQGGAPKAIRAAAALEQIYPGVESEGHVLSVPMLGHPVVDEQTTRRDFEKLDELIDSHDVIFLLMDTRESRWLPTVMGKAKGKIVLNAALGFDTYVVMRHGAEPRDGSEDTLGCYFCNDVVAPADSVKDQTLDQQCTVTRPGVAAIASALLVELFASIMQHPLRHHAQAPKATRQANEAPVFERDPVDHPLGIVPHQIRGFVSNFQNVLIHGKSYPQCSACSRPILDTYRKDGWGFVKQALGDREYVTELSGLAEIQRQAEAMAEALDLSDDDLEEDDGAAVVL</sequence>
<keyword evidence="11" id="KW-1185">Reference proteome</keyword>
<dbReference type="InterPro" id="IPR035985">
    <property type="entry name" value="Ubiquitin-activating_enz"/>
</dbReference>
<dbReference type="PANTHER" id="PTHR10953:SF3">
    <property type="entry name" value="UBIQUITIN-LIKE MODIFIER-ACTIVATING ENZYME ATG7"/>
    <property type="match status" value="1"/>
</dbReference>
<keyword evidence="6" id="KW-0963">Cytoplasm</keyword>
<dbReference type="InterPro" id="IPR000594">
    <property type="entry name" value="ThiF_NAD_FAD-bd"/>
</dbReference>
<keyword evidence="6" id="KW-0833">Ubl conjugation pathway</keyword>
<evidence type="ECO:0000256" key="7">
    <source>
        <dbReference type="SAM" id="MobiDB-lite"/>
    </source>
</evidence>
<feature type="domain" description="Ubiquitin-like modifier-activating enzyme Atg7 N-terminal" evidence="9">
    <location>
        <begin position="4"/>
        <end position="386"/>
    </location>
</feature>
<dbReference type="Pfam" id="PF00899">
    <property type="entry name" value="ThiF"/>
    <property type="match status" value="1"/>
</dbReference>
<comment type="subunit">
    <text evidence="6">Homodimer.</text>
</comment>
<dbReference type="NCBIfam" id="TIGR01381">
    <property type="entry name" value="E1_like_apg7"/>
    <property type="match status" value="1"/>
</dbReference>
<dbReference type="Proteomes" id="UP001642502">
    <property type="component" value="Unassembled WGS sequence"/>
</dbReference>
<gene>
    <name evidence="10" type="primary">ATG7</name>
    <name evidence="10" type="ORF">SEPCBS119000_000285</name>
</gene>
<evidence type="ECO:0000256" key="1">
    <source>
        <dbReference type="ARBA" id="ARBA00010931"/>
    </source>
</evidence>
<evidence type="ECO:0000256" key="3">
    <source>
        <dbReference type="ARBA" id="ARBA00022448"/>
    </source>
</evidence>
<dbReference type="PANTHER" id="PTHR10953">
    <property type="entry name" value="UBIQUITIN-ACTIVATING ENZYME E1"/>
    <property type="match status" value="1"/>
</dbReference>
<dbReference type="EMBL" id="CAWUON010000002">
    <property type="protein sequence ID" value="CAK7263049.1"/>
    <property type="molecule type" value="Genomic_DNA"/>
</dbReference>
<dbReference type="Gene3D" id="3.40.50.720">
    <property type="entry name" value="NAD(P)-binding Rossmann-like Domain"/>
    <property type="match status" value="1"/>
</dbReference>
<evidence type="ECO:0000256" key="6">
    <source>
        <dbReference type="RuleBase" id="RU366022"/>
    </source>
</evidence>
<evidence type="ECO:0000313" key="11">
    <source>
        <dbReference type="Proteomes" id="UP001642502"/>
    </source>
</evidence>
<keyword evidence="5 6" id="KW-0072">Autophagy</keyword>
<dbReference type="SUPFAM" id="SSF69572">
    <property type="entry name" value="Activating enzymes of the ubiquitin-like proteins"/>
    <property type="match status" value="1"/>
</dbReference>
<comment type="function">
    <text evidence="6">E1-like activating enzyme involved in the 2 ubiquitin-like systems required for cytoplasm to vacuole transport (Cvt) and autophagy. Activates ATG12 for its conjugation with ATG5 and ATG8 for its conjugation with phosphatidylethanolamine. Both systems are needed for the ATG8 association to Cvt vesicles and autophagosomes membranes. Autophagy is essential for maintenance of amino acid levels and protein synthesis under nitrogen starvation. Required for selective autophagic degradation of the nucleus (nucleophagy) as well as for mitophagy which contributes to regulate mitochondrial quantity and quality by eliminating the mitochondria to a basal level to fulfill cellular energy requirements and preventing excess ROS production.</text>
</comment>
<evidence type="ECO:0000259" key="8">
    <source>
        <dbReference type="Pfam" id="PF00899"/>
    </source>
</evidence>
<reference evidence="10 11" key="1">
    <citation type="submission" date="2024-01" db="EMBL/GenBank/DDBJ databases">
        <authorList>
            <person name="Allen C."/>
            <person name="Tagirdzhanova G."/>
        </authorList>
    </citation>
    <scope>NUCLEOTIDE SEQUENCE [LARGE SCALE GENOMIC DNA]</scope>
    <source>
        <strain evidence="10 11">CBS 119000</strain>
    </source>
</reference>
<comment type="caution">
    <text evidence="10">The sequence shown here is derived from an EMBL/GenBank/DDBJ whole genome shotgun (WGS) entry which is preliminary data.</text>
</comment>
<dbReference type="GO" id="GO:0004132">
    <property type="term" value="F:dCMP deaminase activity"/>
    <property type="evidence" value="ECO:0007669"/>
    <property type="project" value="UniProtKB-EC"/>
</dbReference>
<dbReference type="InterPro" id="IPR006285">
    <property type="entry name" value="Atg7"/>
</dbReference>
<comment type="subcellular location">
    <subcellularLocation>
        <location evidence="6">Cytoplasm</location>
    </subcellularLocation>
    <subcellularLocation>
        <location evidence="6">Preautophagosomal structure</location>
    </subcellularLocation>
</comment>
<dbReference type="Gene3D" id="3.40.140.70">
    <property type="entry name" value="Ubiquitin-like modifier-activating enzyme ATG7 N-terminal domain"/>
    <property type="match status" value="1"/>
</dbReference>
<keyword evidence="10" id="KW-0378">Hydrolase</keyword>
<dbReference type="CDD" id="cd01486">
    <property type="entry name" value="Apg7"/>
    <property type="match status" value="1"/>
</dbReference>
<dbReference type="InterPro" id="IPR042523">
    <property type="entry name" value="Atg7_N_2"/>
</dbReference>
<keyword evidence="3 6" id="KW-0813">Transport</keyword>
<organism evidence="10 11">
    <name type="scientific">Sporothrix epigloea</name>
    <dbReference type="NCBI Taxonomy" id="1892477"/>
    <lineage>
        <taxon>Eukaryota</taxon>
        <taxon>Fungi</taxon>
        <taxon>Dikarya</taxon>
        <taxon>Ascomycota</taxon>
        <taxon>Pezizomycotina</taxon>
        <taxon>Sordariomycetes</taxon>
        <taxon>Sordariomycetidae</taxon>
        <taxon>Ophiostomatales</taxon>
        <taxon>Ophiostomataceae</taxon>
        <taxon>Sporothrix</taxon>
    </lineage>
</organism>
<dbReference type="Pfam" id="PF16420">
    <property type="entry name" value="ATG7_N"/>
    <property type="match status" value="1"/>
</dbReference>
<keyword evidence="4 6" id="KW-0653">Protein transport</keyword>
<evidence type="ECO:0000256" key="4">
    <source>
        <dbReference type="ARBA" id="ARBA00022927"/>
    </source>
</evidence>
<feature type="compositionally biased region" description="Basic and acidic residues" evidence="7">
    <location>
        <begin position="222"/>
        <end position="244"/>
    </location>
</feature>
<comment type="similarity">
    <text evidence="1 6">Belongs to the ATG7 family.</text>
</comment>
<dbReference type="Gene3D" id="3.40.140.100">
    <property type="entry name" value="Ubiquitin-like modifier-activating enzyme ATG7 C-terminal domain"/>
    <property type="match status" value="1"/>
</dbReference>
<protein>
    <recommendedName>
        <fullName evidence="2 6">Ubiquitin-like modifier-activating enzyme ATG7</fullName>
    </recommendedName>
    <alternativeName>
        <fullName evidence="6">Autophagy-related protein 7</fullName>
    </alternativeName>
</protein>
<evidence type="ECO:0000256" key="2">
    <source>
        <dbReference type="ARBA" id="ARBA00017647"/>
    </source>
</evidence>
<name>A0ABP0D499_9PEZI</name>
<proteinExistence type="inferred from homology"/>
<feature type="region of interest" description="Disordered" evidence="7">
    <location>
        <begin position="206"/>
        <end position="256"/>
    </location>
</feature>
<feature type="domain" description="THIF-type NAD/FAD binding fold" evidence="8">
    <location>
        <begin position="405"/>
        <end position="635"/>
    </location>
</feature>
<evidence type="ECO:0000259" key="9">
    <source>
        <dbReference type="Pfam" id="PF16420"/>
    </source>
</evidence>
<evidence type="ECO:0000313" key="10">
    <source>
        <dbReference type="EMBL" id="CAK7263049.1"/>
    </source>
</evidence>
<accession>A0ABP0D499</accession>
<dbReference type="InterPro" id="IPR045886">
    <property type="entry name" value="ThiF/MoeB/HesA"/>
</dbReference>
<dbReference type="InterPro" id="IPR032197">
    <property type="entry name" value="Atg7_N"/>
</dbReference>
<evidence type="ECO:0000256" key="5">
    <source>
        <dbReference type="ARBA" id="ARBA00023006"/>
    </source>
</evidence>